<organism evidence="3 4">
    <name type="scientific">Lolium multiflorum</name>
    <name type="common">Italian ryegrass</name>
    <name type="synonym">Lolium perenne subsp. multiflorum</name>
    <dbReference type="NCBI Taxonomy" id="4521"/>
    <lineage>
        <taxon>Eukaryota</taxon>
        <taxon>Viridiplantae</taxon>
        <taxon>Streptophyta</taxon>
        <taxon>Embryophyta</taxon>
        <taxon>Tracheophyta</taxon>
        <taxon>Spermatophyta</taxon>
        <taxon>Magnoliopsida</taxon>
        <taxon>Liliopsida</taxon>
        <taxon>Poales</taxon>
        <taxon>Poaceae</taxon>
        <taxon>BOP clade</taxon>
        <taxon>Pooideae</taxon>
        <taxon>Poodae</taxon>
        <taxon>Poeae</taxon>
        <taxon>Poeae Chloroplast Group 2 (Poeae type)</taxon>
        <taxon>Loliodinae</taxon>
        <taxon>Loliinae</taxon>
        <taxon>Lolium</taxon>
    </lineage>
</organism>
<dbReference type="PANTHER" id="PTHR33326:SF11">
    <property type="entry name" value="OS10G0373300 PROTEIN"/>
    <property type="match status" value="1"/>
</dbReference>
<dbReference type="PANTHER" id="PTHR33326">
    <property type="entry name" value="OS05G0543800 PROTEIN"/>
    <property type="match status" value="1"/>
</dbReference>
<dbReference type="EMBL" id="JAUUTY010000004">
    <property type="protein sequence ID" value="KAK1651609.1"/>
    <property type="molecule type" value="Genomic_DNA"/>
</dbReference>
<evidence type="ECO:0000256" key="1">
    <source>
        <dbReference type="SAM" id="MobiDB-lite"/>
    </source>
</evidence>
<sequence>MAAWSSTGCRRRGLSLTTWCYSPKARASTGALVGDPALATEASSSCLLAPARCIPGGGILLLSGASPTRWFSSYFHPCLPARRLGVVRWTAALPLRARWRHPSRASLARWRVELLHLASTPANRREHAADARRRRTPLRQQRDTSSISPATRRARPRSTTARATSPLLGVPVAREREPEGIVNNDFARLKACDDPATIQAYQQFCDSWLAAAKHQVSLRPKSPSPEEQSKRKEERHRKGLLIALNTYAKRNNMQLAEFEFVEEKERNLVDGRLGGYVHSNFMVKGVDDTPILFFAELHPVCSKEEHVVICTPLEENDSGHCFGCDKRAKKLRHPTGGGHLGGQEDVPFYRIEEDSDDECFM</sequence>
<name>A0AAD8SH79_LOLMU</name>
<comment type="caution">
    <text evidence="3">The sequence shown here is derived from an EMBL/GenBank/DDBJ whole genome shotgun (WGS) entry which is preliminary data.</text>
</comment>
<keyword evidence="4" id="KW-1185">Reference proteome</keyword>
<evidence type="ECO:0000259" key="2">
    <source>
        <dbReference type="Pfam" id="PF12274"/>
    </source>
</evidence>
<dbReference type="AlphaFoldDB" id="A0AAD8SH79"/>
<feature type="region of interest" description="Disordered" evidence="1">
    <location>
        <begin position="123"/>
        <end position="165"/>
    </location>
</feature>
<feature type="domain" description="DUF3615" evidence="2">
    <location>
        <begin position="243"/>
        <end position="334"/>
    </location>
</feature>
<gene>
    <name evidence="3" type="ORF">QYE76_069414</name>
</gene>
<evidence type="ECO:0000313" key="4">
    <source>
        <dbReference type="Proteomes" id="UP001231189"/>
    </source>
</evidence>
<feature type="region of interest" description="Disordered" evidence="1">
    <location>
        <begin position="216"/>
        <end position="236"/>
    </location>
</feature>
<accession>A0AAD8SH79</accession>
<dbReference type="Proteomes" id="UP001231189">
    <property type="component" value="Unassembled WGS sequence"/>
</dbReference>
<proteinExistence type="predicted"/>
<dbReference type="Pfam" id="PF12274">
    <property type="entry name" value="DUF3615"/>
    <property type="match status" value="1"/>
</dbReference>
<dbReference type="InterPro" id="IPR022059">
    <property type="entry name" value="DUF3615"/>
</dbReference>
<evidence type="ECO:0000313" key="3">
    <source>
        <dbReference type="EMBL" id="KAK1651609.1"/>
    </source>
</evidence>
<feature type="compositionally biased region" description="Low complexity" evidence="1">
    <location>
        <begin position="143"/>
        <end position="165"/>
    </location>
</feature>
<protein>
    <recommendedName>
        <fullName evidence="2">DUF3615 domain-containing protein</fullName>
    </recommendedName>
</protein>
<reference evidence="3" key="1">
    <citation type="submission" date="2023-07" db="EMBL/GenBank/DDBJ databases">
        <title>A chromosome-level genome assembly of Lolium multiflorum.</title>
        <authorList>
            <person name="Chen Y."/>
            <person name="Copetti D."/>
            <person name="Kolliker R."/>
            <person name="Studer B."/>
        </authorList>
    </citation>
    <scope>NUCLEOTIDE SEQUENCE</scope>
    <source>
        <strain evidence="3">02402/16</strain>
        <tissue evidence="3">Leaf</tissue>
    </source>
</reference>